<name>A0A540W5T1_9ACTN</name>
<dbReference type="EMBL" id="VIGB01000003">
    <property type="protein sequence ID" value="TQF03704.1"/>
    <property type="molecule type" value="Genomic_DNA"/>
</dbReference>
<feature type="region of interest" description="Disordered" evidence="1">
    <location>
        <begin position="109"/>
        <end position="137"/>
    </location>
</feature>
<dbReference type="InterPro" id="IPR010427">
    <property type="entry name" value="DUF1023"/>
</dbReference>
<protein>
    <recommendedName>
        <fullName evidence="2">DUF1023 domain-containing protein</fullName>
    </recommendedName>
</protein>
<dbReference type="OrthoDB" id="5969911at2"/>
<accession>A0A540W5T1</accession>
<feature type="domain" description="DUF1023" evidence="2">
    <location>
        <begin position="301"/>
        <end position="475"/>
    </location>
</feature>
<evidence type="ECO:0000259" key="2">
    <source>
        <dbReference type="Pfam" id="PF06259"/>
    </source>
</evidence>
<dbReference type="Proteomes" id="UP000319103">
    <property type="component" value="Unassembled WGS sequence"/>
</dbReference>
<reference evidence="3 4" key="1">
    <citation type="submission" date="2019-06" db="EMBL/GenBank/DDBJ databases">
        <title>Description of Kitasatospora acidophila sp. nov. isolated from pine grove soil, and reclassification of Streptomyces novaecaesareae to Kitasatospora novaeceasareae comb. nov.</title>
        <authorList>
            <person name="Kim M.J."/>
        </authorList>
    </citation>
    <scope>NUCLEOTIDE SEQUENCE [LARGE SCALE GENOMIC DNA]</scope>
    <source>
        <strain evidence="3 4">MMS16-CNU292</strain>
    </source>
</reference>
<evidence type="ECO:0000256" key="1">
    <source>
        <dbReference type="SAM" id="MobiDB-lite"/>
    </source>
</evidence>
<comment type="caution">
    <text evidence="3">The sequence shown here is derived from an EMBL/GenBank/DDBJ whole genome shotgun (WGS) entry which is preliminary data.</text>
</comment>
<organism evidence="3 4">
    <name type="scientific">Kitasatospora acidiphila</name>
    <dbReference type="NCBI Taxonomy" id="2567942"/>
    <lineage>
        <taxon>Bacteria</taxon>
        <taxon>Bacillati</taxon>
        <taxon>Actinomycetota</taxon>
        <taxon>Actinomycetes</taxon>
        <taxon>Kitasatosporales</taxon>
        <taxon>Streptomycetaceae</taxon>
        <taxon>Kitasatospora</taxon>
    </lineage>
</organism>
<evidence type="ECO:0000313" key="4">
    <source>
        <dbReference type="Proteomes" id="UP000319103"/>
    </source>
</evidence>
<dbReference type="Pfam" id="PF06259">
    <property type="entry name" value="Abhydrolase_8"/>
    <property type="match status" value="1"/>
</dbReference>
<gene>
    <name evidence="3" type="ORF">E6W39_17545</name>
</gene>
<keyword evidence="4" id="KW-1185">Reference proteome</keyword>
<dbReference type="RefSeq" id="WP_141634316.1">
    <property type="nucleotide sequence ID" value="NZ_VIGB01000003.1"/>
</dbReference>
<dbReference type="AlphaFoldDB" id="A0A540W5T1"/>
<sequence>MDLAALRDATPRALPDGTEAYTQLGAALRTSAEEWRSTVLDRTRNSGWQGGAADGCRASLQQTEDHLAAAHAELERIGAVLHSGADALQLAQARLLEALDEARAAGLTITPDGRVSTPAANPADRHDPDSLIPQKRSSDLTQRISSALHDADAADRALADQLQGFTRSAQDGSALTSRGYDPDPLSPVITAPDLLAAAFPPATATPAEVAAWWRTLPAATQQHLIATRPDLIGNRDGLPAAARDQANRLLLRNYLADYGNRTHLGAEDQTKLAGFRAIQDRLDRDRNTQPPLFLLGVSDQGQGRGILSFGDPDTAANVSAYVPGLGTELRHVGGKDGDRAYNVWSAAHTADPARSTASIVWLGYDPPPGVDKLDPETLSVMEKDRAQAGADSYDRFLSGLRASHQGQPAHLTALGHSYGSLTVGLAGQNPQGTGADEMILVGSPGTGAKHASQLGVASGHVWVGAADNDPVSYAPSPVEDLQGHFNERWFGTDPASADFGAQRFDVADGPADSFASHSNYLDPSGGNSLYNIGQIVAGHPENTKAQALR</sequence>
<evidence type="ECO:0000313" key="3">
    <source>
        <dbReference type="EMBL" id="TQF03704.1"/>
    </source>
</evidence>
<proteinExistence type="predicted"/>